<dbReference type="STRING" id="5722.A2EES0"/>
<dbReference type="Pfam" id="PF00439">
    <property type="entry name" value="Bromodomain"/>
    <property type="match status" value="1"/>
</dbReference>
<dbReference type="AlphaFoldDB" id="A2EES0"/>
<reference evidence="4" key="1">
    <citation type="submission" date="2006-10" db="EMBL/GenBank/DDBJ databases">
        <authorList>
            <person name="Amadeo P."/>
            <person name="Zhao Q."/>
            <person name="Wortman J."/>
            <person name="Fraser-Liggett C."/>
            <person name="Carlton J."/>
        </authorList>
    </citation>
    <scope>NUCLEOTIDE SEQUENCE</scope>
    <source>
        <strain evidence="4">G3</strain>
    </source>
</reference>
<dbReference type="PRINTS" id="PR00503">
    <property type="entry name" value="BROMODOMAIN"/>
</dbReference>
<keyword evidence="5" id="KW-1185">Reference proteome</keyword>
<proteinExistence type="predicted"/>
<dbReference type="VEuPathDB" id="TrichDB:TVAGG3_0982060"/>
<dbReference type="PROSITE" id="PS50014">
    <property type="entry name" value="BROMODOMAIN_2"/>
    <property type="match status" value="1"/>
</dbReference>
<dbReference type="SUPFAM" id="SSF47370">
    <property type="entry name" value="Bromodomain"/>
    <property type="match status" value="1"/>
</dbReference>
<dbReference type="Proteomes" id="UP000001542">
    <property type="component" value="Unassembled WGS sequence"/>
</dbReference>
<evidence type="ECO:0000313" key="4">
    <source>
        <dbReference type="EMBL" id="EAY08876.1"/>
    </source>
</evidence>
<dbReference type="InParanoid" id="A2EES0"/>
<dbReference type="VEuPathDB" id="TrichDB:TVAG_051110"/>
<dbReference type="CDD" id="cd04369">
    <property type="entry name" value="Bromodomain"/>
    <property type="match status" value="1"/>
</dbReference>
<dbReference type="Gene3D" id="1.20.920.10">
    <property type="entry name" value="Bromodomain-like"/>
    <property type="match status" value="1"/>
</dbReference>
<accession>A2EES0</accession>
<evidence type="ECO:0000259" key="3">
    <source>
        <dbReference type="PROSITE" id="PS50014"/>
    </source>
</evidence>
<evidence type="ECO:0000313" key="5">
    <source>
        <dbReference type="Proteomes" id="UP000001542"/>
    </source>
</evidence>
<dbReference type="OrthoDB" id="21449at2759"/>
<dbReference type="SMART" id="SM00297">
    <property type="entry name" value="BROMO"/>
    <property type="match status" value="1"/>
</dbReference>
<dbReference type="RefSeq" id="XP_001321099.1">
    <property type="nucleotide sequence ID" value="XM_001321064.1"/>
</dbReference>
<dbReference type="SMR" id="A2EES0"/>
<dbReference type="InterPro" id="IPR036427">
    <property type="entry name" value="Bromodomain-like_sf"/>
</dbReference>
<evidence type="ECO:0000256" key="2">
    <source>
        <dbReference type="PROSITE-ProRule" id="PRU00035"/>
    </source>
</evidence>
<keyword evidence="1 2" id="KW-0103">Bromodomain</keyword>
<dbReference type="InterPro" id="IPR001487">
    <property type="entry name" value="Bromodomain"/>
</dbReference>
<organism evidence="4 5">
    <name type="scientific">Trichomonas vaginalis (strain ATCC PRA-98 / G3)</name>
    <dbReference type="NCBI Taxonomy" id="412133"/>
    <lineage>
        <taxon>Eukaryota</taxon>
        <taxon>Metamonada</taxon>
        <taxon>Parabasalia</taxon>
        <taxon>Trichomonadida</taxon>
        <taxon>Trichomonadidae</taxon>
        <taxon>Trichomonas</taxon>
    </lineage>
</organism>
<dbReference type="EMBL" id="DS113369">
    <property type="protein sequence ID" value="EAY08876.1"/>
    <property type="molecule type" value="Genomic_DNA"/>
</dbReference>
<gene>
    <name evidence="4" type="ORF">TVAG_051110</name>
</gene>
<reference evidence="4" key="2">
    <citation type="journal article" date="2007" name="Science">
        <title>Draft genome sequence of the sexually transmitted pathogen Trichomonas vaginalis.</title>
        <authorList>
            <person name="Carlton J.M."/>
            <person name="Hirt R.P."/>
            <person name="Silva J.C."/>
            <person name="Delcher A.L."/>
            <person name="Schatz M."/>
            <person name="Zhao Q."/>
            <person name="Wortman J.R."/>
            <person name="Bidwell S.L."/>
            <person name="Alsmark U.C.M."/>
            <person name="Besteiro S."/>
            <person name="Sicheritz-Ponten T."/>
            <person name="Noel C.J."/>
            <person name="Dacks J.B."/>
            <person name="Foster P.G."/>
            <person name="Simillion C."/>
            <person name="Van de Peer Y."/>
            <person name="Miranda-Saavedra D."/>
            <person name="Barton G.J."/>
            <person name="Westrop G.D."/>
            <person name="Mueller S."/>
            <person name="Dessi D."/>
            <person name="Fiori P.L."/>
            <person name="Ren Q."/>
            <person name="Paulsen I."/>
            <person name="Zhang H."/>
            <person name="Bastida-Corcuera F.D."/>
            <person name="Simoes-Barbosa A."/>
            <person name="Brown M.T."/>
            <person name="Hayes R.D."/>
            <person name="Mukherjee M."/>
            <person name="Okumura C.Y."/>
            <person name="Schneider R."/>
            <person name="Smith A.J."/>
            <person name="Vanacova S."/>
            <person name="Villalvazo M."/>
            <person name="Haas B.J."/>
            <person name="Pertea M."/>
            <person name="Feldblyum T.V."/>
            <person name="Utterback T.R."/>
            <person name="Shu C.L."/>
            <person name="Osoegawa K."/>
            <person name="de Jong P.J."/>
            <person name="Hrdy I."/>
            <person name="Horvathova L."/>
            <person name="Zubacova Z."/>
            <person name="Dolezal P."/>
            <person name="Malik S.B."/>
            <person name="Logsdon J.M. Jr."/>
            <person name="Henze K."/>
            <person name="Gupta A."/>
            <person name="Wang C.C."/>
            <person name="Dunne R.L."/>
            <person name="Upcroft J.A."/>
            <person name="Upcroft P."/>
            <person name="White O."/>
            <person name="Salzberg S.L."/>
            <person name="Tang P."/>
            <person name="Chiu C.-H."/>
            <person name="Lee Y.-S."/>
            <person name="Embley T.M."/>
            <person name="Coombs G.H."/>
            <person name="Mottram J.C."/>
            <person name="Tachezy J."/>
            <person name="Fraser-Liggett C.M."/>
            <person name="Johnson P.J."/>
        </authorList>
    </citation>
    <scope>NUCLEOTIDE SEQUENCE [LARGE SCALE GENOMIC DNA]</scope>
    <source>
        <strain evidence="4">G3</strain>
    </source>
</reference>
<dbReference type="eggNOG" id="KOG1474">
    <property type="taxonomic scope" value="Eukaryota"/>
</dbReference>
<feature type="domain" description="Bromo" evidence="3">
    <location>
        <begin position="17"/>
        <end position="89"/>
    </location>
</feature>
<name>A2EES0_TRIV3</name>
<protein>
    <submittedName>
        <fullName evidence="4">Bromodomain containing protein</fullName>
    </submittedName>
</protein>
<evidence type="ECO:0000256" key="1">
    <source>
        <dbReference type="ARBA" id="ARBA00023117"/>
    </source>
</evidence>
<dbReference type="KEGG" id="tva:4766785"/>
<dbReference type="PANTHER" id="PTHR45926">
    <property type="entry name" value="OSJNBA0053K19.4 PROTEIN"/>
    <property type="match status" value="1"/>
</dbReference>
<sequence>MNSYEYEFAVKCTDKLLENPLCIEFTNPISRNETWSEAYFSIIKKPMDLSTVKSNLEQQYYGNLDEWKQDIFQIWANGKEFNGPRTLLYVICEVLEKKCTKMFSRVPRTENDLIKFKVERINKKIKKLLDMELPENSLAPRAPIETLNQAV</sequence>